<evidence type="ECO:0000256" key="1">
    <source>
        <dbReference type="SAM" id="MobiDB-lite"/>
    </source>
</evidence>
<evidence type="ECO:0000313" key="4">
    <source>
        <dbReference type="EMBL" id="MDT0388979.1"/>
    </source>
</evidence>
<keyword evidence="2" id="KW-0472">Membrane</keyword>
<proteinExistence type="predicted"/>
<gene>
    <name evidence="4" type="ORF">RM641_16225</name>
</gene>
<feature type="region of interest" description="Disordered" evidence="1">
    <location>
        <begin position="43"/>
        <end position="128"/>
    </location>
</feature>
<dbReference type="EMBL" id="JAVREU010000005">
    <property type="protein sequence ID" value="MDT0388979.1"/>
    <property type="molecule type" value="Genomic_DNA"/>
</dbReference>
<sequence length="170" mass="17504">MRRRTGVIGTLFAIAAIVPLSAPAHAQPDRDCRDFAFQEDAQAVFDADPRDPHRLDEDRGPDDGIACEALPRRGTGIISPTSPARPSASVSATPATTPATPVTPVTPVTPATRTPGATTPAAATPSQGVRGGVGGAVASGPTDWDVGLGLTFAVGASLMAGYLIKRRRRR</sequence>
<comment type="caution">
    <text evidence="4">The sequence shown here is derived from an EMBL/GenBank/DDBJ whole genome shotgun (WGS) entry which is preliminary data.</text>
</comment>
<keyword evidence="2" id="KW-1133">Transmembrane helix</keyword>
<keyword evidence="5" id="KW-1185">Reference proteome</keyword>
<accession>A0ABU2PD52</accession>
<feature type="transmembrane region" description="Helical" evidence="2">
    <location>
        <begin position="146"/>
        <end position="164"/>
    </location>
</feature>
<dbReference type="RefSeq" id="WP_311682251.1">
    <property type="nucleotide sequence ID" value="NZ_JAVREU010000005.1"/>
</dbReference>
<evidence type="ECO:0000256" key="3">
    <source>
        <dbReference type="SAM" id="SignalP"/>
    </source>
</evidence>
<feature type="chain" id="PRO_5045056485" evidence="3">
    <location>
        <begin position="27"/>
        <end position="170"/>
    </location>
</feature>
<keyword evidence="3" id="KW-0732">Signal</keyword>
<feature type="compositionally biased region" description="Basic and acidic residues" evidence="1">
    <location>
        <begin position="47"/>
        <end position="62"/>
    </location>
</feature>
<evidence type="ECO:0000313" key="5">
    <source>
        <dbReference type="Proteomes" id="UP001183586"/>
    </source>
</evidence>
<organism evidence="4 5">
    <name type="scientific">Streptomyces dubilierae</name>
    <dbReference type="NCBI Taxonomy" id="3075533"/>
    <lineage>
        <taxon>Bacteria</taxon>
        <taxon>Bacillati</taxon>
        <taxon>Actinomycetota</taxon>
        <taxon>Actinomycetes</taxon>
        <taxon>Kitasatosporales</taxon>
        <taxon>Streptomycetaceae</taxon>
        <taxon>Streptomyces</taxon>
    </lineage>
</organism>
<keyword evidence="2" id="KW-0812">Transmembrane</keyword>
<reference evidence="5" key="1">
    <citation type="submission" date="2023-07" db="EMBL/GenBank/DDBJ databases">
        <title>30 novel species of actinomycetes from the DSMZ collection.</title>
        <authorList>
            <person name="Nouioui I."/>
        </authorList>
    </citation>
    <scope>NUCLEOTIDE SEQUENCE [LARGE SCALE GENOMIC DNA]</scope>
    <source>
        <strain evidence="5">DSM 41921</strain>
    </source>
</reference>
<evidence type="ECO:0000256" key="2">
    <source>
        <dbReference type="SAM" id="Phobius"/>
    </source>
</evidence>
<feature type="compositionally biased region" description="Low complexity" evidence="1">
    <location>
        <begin position="79"/>
        <end position="128"/>
    </location>
</feature>
<name>A0ABU2PD52_9ACTN</name>
<feature type="signal peptide" evidence="3">
    <location>
        <begin position="1"/>
        <end position="26"/>
    </location>
</feature>
<protein>
    <submittedName>
        <fullName evidence="4">Excalibur calcium-binding protein</fullName>
    </submittedName>
</protein>
<dbReference type="Proteomes" id="UP001183586">
    <property type="component" value="Unassembled WGS sequence"/>
</dbReference>